<reference evidence="2" key="1">
    <citation type="journal article" date="2024" name="IScience">
        <title>Strigolactones Initiate the Formation of Haustorium-like Structures in Castilleja.</title>
        <authorList>
            <person name="Buerger M."/>
            <person name="Peterson D."/>
            <person name="Chory J."/>
        </authorList>
    </citation>
    <scope>NUCLEOTIDE SEQUENCE [LARGE SCALE GENOMIC DNA]</scope>
</reference>
<accession>A0ABD3EM13</accession>
<sequence>MREEKLGTAYPDVDDEKKRLTELLKEAGKVRNKKNKHWKIFSIRTRAERLQTMVALKCDEDSSTRGDLFTQLRQ</sequence>
<dbReference type="Proteomes" id="UP001632038">
    <property type="component" value="Unassembled WGS sequence"/>
</dbReference>
<dbReference type="PANTHER" id="PTHR46284">
    <property type="entry name" value="PROTEIN KINESIN LIGHT CHAIN-RELATED 3"/>
    <property type="match status" value="1"/>
</dbReference>
<protein>
    <submittedName>
        <fullName evidence="1">Uncharacterized protein</fullName>
    </submittedName>
</protein>
<dbReference type="EMBL" id="JAVIJP010000002">
    <property type="protein sequence ID" value="KAL3655368.1"/>
    <property type="molecule type" value="Genomic_DNA"/>
</dbReference>
<dbReference type="PANTHER" id="PTHR46284:SF5">
    <property type="entry name" value="PROTEIN KINESIN LIGHT CHAIN-RELATED 3"/>
    <property type="match status" value="1"/>
</dbReference>
<organism evidence="1 2">
    <name type="scientific">Castilleja foliolosa</name>
    <dbReference type="NCBI Taxonomy" id="1961234"/>
    <lineage>
        <taxon>Eukaryota</taxon>
        <taxon>Viridiplantae</taxon>
        <taxon>Streptophyta</taxon>
        <taxon>Embryophyta</taxon>
        <taxon>Tracheophyta</taxon>
        <taxon>Spermatophyta</taxon>
        <taxon>Magnoliopsida</taxon>
        <taxon>eudicotyledons</taxon>
        <taxon>Gunneridae</taxon>
        <taxon>Pentapetalae</taxon>
        <taxon>asterids</taxon>
        <taxon>lamiids</taxon>
        <taxon>Lamiales</taxon>
        <taxon>Orobanchaceae</taxon>
        <taxon>Pedicularideae</taxon>
        <taxon>Castillejinae</taxon>
        <taxon>Castilleja</taxon>
    </lineage>
</organism>
<comment type="caution">
    <text evidence="1">The sequence shown here is derived from an EMBL/GenBank/DDBJ whole genome shotgun (WGS) entry which is preliminary data.</text>
</comment>
<name>A0ABD3EM13_9LAMI</name>
<evidence type="ECO:0000313" key="2">
    <source>
        <dbReference type="Proteomes" id="UP001632038"/>
    </source>
</evidence>
<proteinExistence type="predicted"/>
<evidence type="ECO:0000313" key="1">
    <source>
        <dbReference type="EMBL" id="KAL3655368.1"/>
    </source>
</evidence>
<gene>
    <name evidence="1" type="ORF">CASFOL_001154</name>
</gene>
<keyword evidence="2" id="KW-1185">Reference proteome</keyword>
<dbReference type="AlphaFoldDB" id="A0ABD3EM13"/>